<proteinExistence type="predicted"/>
<dbReference type="Proteomes" id="UP000250321">
    <property type="component" value="Unassembled WGS sequence"/>
</dbReference>
<accession>A0A314ZNJ5</accession>
<organism evidence="2 3">
    <name type="scientific">Prunus yedoensis var. nudiflora</name>
    <dbReference type="NCBI Taxonomy" id="2094558"/>
    <lineage>
        <taxon>Eukaryota</taxon>
        <taxon>Viridiplantae</taxon>
        <taxon>Streptophyta</taxon>
        <taxon>Embryophyta</taxon>
        <taxon>Tracheophyta</taxon>
        <taxon>Spermatophyta</taxon>
        <taxon>Magnoliopsida</taxon>
        <taxon>eudicotyledons</taxon>
        <taxon>Gunneridae</taxon>
        <taxon>Pentapetalae</taxon>
        <taxon>rosids</taxon>
        <taxon>fabids</taxon>
        <taxon>Rosales</taxon>
        <taxon>Rosaceae</taxon>
        <taxon>Amygdaloideae</taxon>
        <taxon>Amygdaleae</taxon>
        <taxon>Prunus</taxon>
    </lineage>
</organism>
<feature type="region of interest" description="Disordered" evidence="1">
    <location>
        <begin position="21"/>
        <end position="95"/>
    </location>
</feature>
<gene>
    <name evidence="2" type="ORF">Pyn_27326</name>
</gene>
<keyword evidence="3" id="KW-1185">Reference proteome</keyword>
<comment type="caution">
    <text evidence="2">The sequence shown here is derived from an EMBL/GenBank/DDBJ whole genome shotgun (WGS) entry which is preliminary data.</text>
</comment>
<feature type="compositionally biased region" description="Basic residues" evidence="1">
    <location>
        <begin position="55"/>
        <end position="64"/>
    </location>
</feature>
<dbReference type="OrthoDB" id="5607at2759"/>
<name>A0A314ZNJ5_PRUYE</name>
<evidence type="ECO:0000313" key="3">
    <source>
        <dbReference type="Proteomes" id="UP000250321"/>
    </source>
</evidence>
<sequence length="95" mass="10865">MSIGDEAIQKHGDELLQNIVESSSAAISTPYKKNKDSDWEGDRGIDLNKTPQQKPPKRRKHRPKVIREGKPKRTPKLQLQRIQSLRRAGQQRGNT</sequence>
<evidence type="ECO:0000313" key="2">
    <source>
        <dbReference type="EMBL" id="PQQ18984.1"/>
    </source>
</evidence>
<dbReference type="STRING" id="2094558.A0A314ZNJ5"/>
<dbReference type="EMBL" id="PJQY01000089">
    <property type="protein sequence ID" value="PQQ18984.1"/>
    <property type="molecule type" value="Genomic_DNA"/>
</dbReference>
<reference evidence="2 3" key="1">
    <citation type="submission" date="2018-02" db="EMBL/GenBank/DDBJ databases">
        <title>Draft genome of wild Prunus yedoensis var. nudiflora.</title>
        <authorList>
            <person name="Baek S."/>
            <person name="Kim J.-H."/>
            <person name="Choi K."/>
            <person name="Kim G.-B."/>
            <person name="Cho A."/>
            <person name="Jang H."/>
            <person name="Shin C.-H."/>
            <person name="Yu H.-J."/>
            <person name="Mun J.-H."/>
        </authorList>
    </citation>
    <scope>NUCLEOTIDE SEQUENCE [LARGE SCALE GENOMIC DNA]</scope>
    <source>
        <strain evidence="3">cv. Jeju island</strain>
        <tissue evidence="2">Leaf</tissue>
    </source>
</reference>
<evidence type="ECO:0000256" key="1">
    <source>
        <dbReference type="SAM" id="MobiDB-lite"/>
    </source>
</evidence>
<feature type="compositionally biased region" description="Basic and acidic residues" evidence="1">
    <location>
        <begin position="33"/>
        <end position="46"/>
    </location>
</feature>
<dbReference type="AlphaFoldDB" id="A0A314ZNJ5"/>
<protein>
    <submittedName>
        <fullName evidence="2">Transcriptional activator DEMETER</fullName>
    </submittedName>
</protein>